<evidence type="ECO:0000313" key="3">
    <source>
        <dbReference type="Proteomes" id="UP001162834"/>
    </source>
</evidence>
<feature type="region of interest" description="Disordered" evidence="1">
    <location>
        <begin position="1"/>
        <end position="23"/>
    </location>
</feature>
<dbReference type="Proteomes" id="UP001162834">
    <property type="component" value="Chromosome"/>
</dbReference>
<dbReference type="KEGG" id="sbae:DSM104329_04233"/>
<dbReference type="EMBL" id="CP087164">
    <property type="protein sequence ID" value="UGS37812.1"/>
    <property type="molecule type" value="Genomic_DNA"/>
</dbReference>
<gene>
    <name evidence="2" type="ORF">DSM104329_04233</name>
</gene>
<proteinExistence type="predicted"/>
<accession>A0A9E7C2N1</accession>
<dbReference type="AlphaFoldDB" id="A0A9E7C2N1"/>
<organism evidence="2 3">
    <name type="scientific">Capillimicrobium parvum</name>
    <dbReference type="NCBI Taxonomy" id="2884022"/>
    <lineage>
        <taxon>Bacteria</taxon>
        <taxon>Bacillati</taxon>
        <taxon>Actinomycetota</taxon>
        <taxon>Thermoleophilia</taxon>
        <taxon>Solirubrobacterales</taxon>
        <taxon>Capillimicrobiaceae</taxon>
        <taxon>Capillimicrobium</taxon>
    </lineage>
</organism>
<sequence>MTDAASDGYGHAMHQGPPDDDVPCERCGLDTADQRFDVHGVVVRACNACVEELTEYGWLNSWLTVRARRTEDTDQPA</sequence>
<evidence type="ECO:0000256" key="1">
    <source>
        <dbReference type="SAM" id="MobiDB-lite"/>
    </source>
</evidence>
<protein>
    <submittedName>
        <fullName evidence="2">Uncharacterized protein</fullName>
    </submittedName>
</protein>
<reference evidence="2" key="1">
    <citation type="journal article" date="2022" name="Int. J. Syst. Evol. Microbiol.">
        <title>Pseudomonas aegrilactucae sp. nov. and Pseudomonas morbosilactucae sp. nov., pathogens causing bacterial rot of lettuce in Japan.</title>
        <authorList>
            <person name="Sawada H."/>
            <person name="Fujikawa T."/>
            <person name="Satou M."/>
        </authorList>
    </citation>
    <scope>NUCLEOTIDE SEQUENCE</scope>
    <source>
        <strain evidence="2">0166_1</strain>
    </source>
</reference>
<evidence type="ECO:0000313" key="2">
    <source>
        <dbReference type="EMBL" id="UGS37812.1"/>
    </source>
</evidence>
<keyword evidence="3" id="KW-1185">Reference proteome</keyword>
<name>A0A9E7C2N1_9ACTN</name>